<evidence type="ECO:0000313" key="1">
    <source>
        <dbReference type="EMBL" id="EKC79599.1"/>
    </source>
</evidence>
<gene>
    <name evidence="1" type="ORF">LEA_02272</name>
</gene>
<organism evidence="1">
    <name type="scientific">human gut metagenome</name>
    <dbReference type="NCBI Taxonomy" id="408170"/>
    <lineage>
        <taxon>unclassified sequences</taxon>
        <taxon>metagenomes</taxon>
        <taxon>organismal metagenomes</taxon>
    </lineage>
</organism>
<dbReference type="GO" id="GO:0006508">
    <property type="term" value="P:proteolysis"/>
    <property type="evidence" value="ECO:0007669"/>
    <property type="project" value="InterPro"/>
</dbReference>
<name>K1UI03_9ZZZZ</name>
<comment type="caution">
    <text evidence="1">The sequence shown here is derived from an EMBL/GenBank/DDBJ whole genome shotgun (WGS) entry which is preliminary data.</text>
</comment>
<proteinExistence type="predicted"/>
<protein>
    <submittedName>
        <fullName evidence="1">Uncharacterized protein</fullName>
    </submittedName>
</protein>
<dbReference type="SUPFAM" id="SSF52743">
    <property type="entry name" value="Subtilisin-like"/>
    <property type="match status" value="1"/>
</dbReference>
<reference evidence="1" key="1">
    <citation type="journal article" date="2013" name="Environ. Microbiol.">
        <title>Microbiota from the distal guts of lean and obese adolescents exhibit partial functional redundancy besides clear differences in community structure.</title>
        <authorList>
            <person name="Ferrer M."/>
            <person name="Ruiz A."/>
            <person name="Lanza F."/>
            <person name="Haange S.B."/>
            <person name="Oberbach A."/>
            <person name="Till H."/>
            <person name="Bargiela R."/>
            <person name="Campoy C."/>
            <person name="Segura M.T."/>
            <person name="Richter M."/>
            <person name="von Bergen M."/>
            <person name="Seifert J."/>
            <person name="Suarez A."/>
        </authorList>
    </citation>
    <scope>NUCLEOTIDE SEQUENCE</scope>
</reference>
<sequence length="48" mass="5436">AALAMEKYPGITNEEFVRLLSLTATDLGEPWNKQGFGMLNVRRLLENK</sequence>
<dbReference type="GO" id="GO:0004252">
    <property type="term" value="F:serine-type endopeptidase activity"/>
    <property type="evidence" value="ECO:0007669"/>
    <property type="project" value="InterPro"/>
</dbReference>
<feature type="non-terminal residue" evidence="1">
    <location>
        <position position="1"/>
    </location>
</feature>
<accession>K1UI03</accession>
<dbReference type="Gene3D" id="3.40.50.200">
    <property type="entry name" value="Peptidase S8/S53 domain"/>
    <property type="match status" value="1"/>
</dbReference>
<dbReference type="AlphaFoldDB" id="K1UI03"/>
<dbReference type="InterPro" id="IPR036852">
    <property type="entry name" value="Peptidase_S8/S53_dom_sf"/>
</dbReference>
<dbReference type="EMBL" id="AJWY01001569">
    <property type="protein sequence ID" value="EKC79599.1"/>
    <property type="molecule type" value="Genomic_DNA"/>
</dbReference>